<comment type="caution">
    <text evidence="3">The sequence shown here is derived from an EMBL/GenBank/DDBJ whole genome shotgun (WGS) entry which is preliminary data.</text>
</comment>
<reference evidence="4" key="1">
    <citation type="submission" date="2024-07" db="EMBL/GenBank/DDBJ databases">
        <title>Two chromosome-level genome assemblies of Korean endemic species Abeliophyllum distichum and Forsythia ovata (Oleaceae).</title>
        <authorList>
            <person name="Jang H."/>
        </authorList>
    </citation>
    <scope>NUCLEOTIDE SEQUENCE [LARGE SCALE GENOMIC DNA]</scope>
</reference>
<dbReference type="PANTHER" id="PTHR33133:SF7">
    <property type="entry name" value="F26K24.10 PROTEIN-RELATED"/>
    <property type="match status" value="1"/>
</dbReference>
<dbReference type="Proteomes" id="UP001604336">
    <property type="component" value="Unassembled WGS sequence"/>
</dbReference>
<evidence type="ECO:0000256" key="2">
    <source>
        <dbReference type="SAM" id="Phobius"/>
    </source>
</evidence>
<feature type="transmembrane region" description="Helical" evidence="2">
    <location>
        <begin position="132"/>
        <end position="165"/>
    </location>
</feature>
<protein>
    <submittedName>
        <fullName evidence="3">Uncharacterized protein</fullName>
    </submittedName>
</protein>
<evidence type="ECO:0000313" key="3">
    <source>
        <dbReference type="EMBL" id="KAL2542921.1"/>
    </source>
</evidence>
<sequence>MATHRIHGLNLCGVLSETKRIIGAHSRHFLALSVLFLLPLSFSTVIYPTLQTTFSQPNSSVLSHFHRSLYFFAHNPPQPTIPKPQNPHLLLPLVYTLFVFVFSLLATVSVTYSTFHGFYGRPVKLVSSLKSVLYSVLPLFATHVVIDVIVGLILLGFGVFAGLVYKGVQILGFEIEYESNYFLGFAVFVMVLVVSVLIYLTVEWSLAYVVVVVESEWGFKSLKRSMYLIKGMKWVALALMLLFGILIGLFTSASSSLILNAGSIQGGWLCWAFVLQTVVFSGFMTILMLYSVAAHTVLYMYCKALHGELAFDIAEEFAREYVSLPFDNGKDPTIVPKSPGLMGIGIPPFLDPNNTPRPKIRRPRRPTTRQPSHYQPAFLLAAGIRHFACVAPSGIRTPDVGLL</sequence>
<keyword evidence="4" id="KW-1185">Reference proteome</keyword>
<feature type="transmembrane region" description="Helical" evidence="2">
    <location>
        <begin position="271"/>
        <end position="293"/>
    </location>
</feature>
<name>A0ABD1VZX1_9LAMI</name>
<feature type="transmembrane region" description="Helical" evidence="2">
    <location>
        <begin position="234"/>
        <end position="259"/>
    </location>
</feature>
<keyword evidence="2" id="KW-0472">Membrane</keyword>
<accession>A0ABD1VZX1</accession>
<gene>
    <name evidence="3" type="ORF">Adt_03899</name>
</gene>
<feature type="compositionally biased region" description="Basic residues" evidence="1">
    <location>
        <begin position="358"/>
        <end position="367"/>
    </location>
</feature>
<dbReference type="AlphaFoldDB" id="A0ABD1VZX1"/>
<keyword evidence="2" id="KW-0812">Transmembrane</keyword>
<keyword evidence="2" id="KW-1133">Transmembrane helix</keyword>
<dbReference type="PANTHER" id="PTHR33133">
    <property type="entry name" value="OS08G0107100 PROTEIN-RELATED"/>
    <property type="match status" value="1"/>
</dbReference>
<feature type="transmembrane region" description="Helical" evidence="2">
    <location>
        <begin position="29"/>
        <end position="50"/>
    </location>
</feature>
<evidence type="ECO:0000256" key="1">
    <source>
        <dbReference type="SAM" id="MobiDB-lite"/>
    </source>
</evidence>
<dbReference type="EMBL" id="JBFOLK010000001">
    <property type="protein sequence ID" value="KAL2542921.1"/>
    <property type="molecule type" value="Genomic_DNA"/>
</dbReference>
<feature type="region of interest" description="Disordered" evidence="1">
    <location>
        <begin position="350"/>
        <end position="371"/>
    </location>
</feature>
<organism evidence="3 4">
    <name type="scientific">Abeliophyllum distichum</name>
    <dbReference type="NCBI Taxonomy" id="126358"/>
    <lineage>
        <taxon>Eukaryota</taxon>
        <taxon>Viridiplantae</taxon>
        <taxon>Streptophyta</taxon>
        <taxon>Embryophyta</taxon>
        <taxon>Tracheophyta</taxon>
        <taxon>Spermatophyta</taxon>
        <taxon>Magnoliopsida</taxon>
        <taxon>eudicotyledons</taxon>
        <taxon>Gunneridae</taxon>
        <taxon>Pentapetalae</taxon>
        <taxon>asterids</taxon>
        <taxon>lamiids</taxon>
        <taxon>Lamiales</taxon>
        <taxon>Oleaceae</taxon>
        <taxon>Forsythieae</taxon>
        <taxon>Abeliophyllum</taxon>
    </lineage>
</organism>
<evidence type="ECO:0000313" key="4">
    <source>
        <dbReference type="Proteomes" id="UP001604336"/>
    </source>
</evidence>
<feature type="transmembrane region" description="Helical" evidence="2">
    <location>
        <begin position="185"/>
        <end position="213"/>
    </location>
</feature>
<proteinExistence type="predicted"/>
<feature type="transmembrane region" description="Helical" evidence="2">
    <location>
        <begin position="89"/>
        <end position="112"/>
    </location>
</feature>